<keyword evidence="16" id="KW-1185">Reference proteome</keyword>
<evidence type="ECO:0000256" key="5">
    <source>
        <dbReference type="ARBA" id="ARBA00022763"/>
    </source>
</evidence>
<name>A0A2N3N3M9_9PEZI</name>
<dbReference type="InterPro" id="IPR053820">
    <property type="entry name" value="MSL3_chromo-like"/>
</dbReference>
<dbReference type="PROSITE" id="PS51640">
    <property type="entry name" value="MRG"/>
    <property type="match status" value="1"/>
</dbReference>
<dbReference type="InterPro" id="IPR038217">
    <property type="entry name" value="MRG_C_sf"/>
</dbReference>
<evidence type="ECO:0000313" key="16">
    <source>
        <dbReference type="Proteomes" id="UP000233524"/>
    </source>
</evidence>
<comment type="subunit">
    <text evidence="3">Component of the NuA4 histone acetyltransferase complex.</text>
</comment>
<dbReference type="GO" id="GO:0006355">
    <property type="term" value="P:regulation of DNA-templated transcription"/>
    <property type="evidence" value="ECO:0007669"/>
    <property type="project" value="InterPro"/>
</dbReference>
<evidence type="ECO:0000259" key="14">
    <source>
        <dbReference type="SMART" id="SM00298"/>
    </source>
</evidence>
<dbReference type="SMART" id="SM00298">
    <property type="entry name" value="CHROMO"/>
    <property type="match status" value="1"/>
</dbReference>
<organism evidence="15 16">
    <name type="scientific">Lomentospora prolificans</name>
    <dbReference type="NCBI Taxonomy" id="41688"/>
    <lineage>
        <taxon>Eukaryota</taxon>
        <taxon>Fungi</taxon>
        <taxon>Dikarya</taxon>
        <taxon>Ascomycota</taxon>
        <taxon>Pezizomycotina</taxon>
        <taxon>Sordariomycetes</taxon>
        <taxon>Hypocreomycetidae</taxon>
        <taxon>Microascales</taxon>
        <taxon>Microascaceae</taxon>
        <taxon>Lomentospora</taxon>
    </lineage>
</organism>
<protein>
    <recommendedName>
        <fullName evidence="4">Chromatin modification-related protein EAF3</fullName>
    </recommendedName>
    <alternativeName>
        <fullName evidence="12">Chromatin modification-related protein eaf3</fullName>
    </alternativeName>
</protein>
<evidence type="ECO:0000256" key="10">
    <source>
        <dbReference type="ARBA" id="ARBA00023242"/>
    </source>
</evidence>
<dbReference type="FunFam" id="2.30.30.140:FF:000149">
    <property type="entry name" value="WGS project CABT00000000 data, contig 2.3"/>
    <property type="match status" value="1"/>
</dbReference>
<gene>
    <name evidence="15" type="ORF">jhhlp_005609</name>
</gene>
<evidence type="ECO:0000256" key="3">
    <source>
        <dbReference type="ARBA" id="ARBA00011353"/>
    </source>
</evidence>
<evidence type="ECO:0000313" key="15">
    <source>
        <dbReference type="EMBL" id="PKS07012.1"/>
    </source>
</evidence>
<reference evidence="15 16" key="1">
    <citation type="journal article" date="2017" name="G3 (Bethesda)">
        <title>First Draft Genome Sequence of the Pathogenic Fungus Lomentospora prolificans (Formerly Scedosporium prolificans).</title>
        <authorList>
            <person name="Luo R."/>
            <person name="Zimin A."/>
            <person name="Workman R."/>
            <person name="Fan Y."/>
            <person name="Pertea G."/>
            <person name="Grossman N."/>
            <person name="Wear M.P."/>
            <person name="Jia B."/>
            <person name="Miller H."/>
            <person name="Casadevall A."/>
            <person name="Timp W."/>
            <person name="Zhang S.X."/>
            <person name="Salzberg S.L."/>
        </authorList>
    </citation>
    <scope>NUCLEOTIDE SEQUENCE [LARGE SCALE GENOMIC DNA]</scope>
    <source>
        <strain evidence="15 16">JHH-5317</strain>
    </source>
</reference>
<feature type="compositionally biased region" description="Gly residues" evidence="13">
    <location>
        <begin position="114"/>
        <end position="123"/>
    </location>
</feature>
<dbReference type="FunCoup" id="A0A2N3N3M9">
    <property type="interactions" value="631"/>
</dbReference>
<dbReference type="Gene3D" id="2.30.30.140">
    <property type="match status" value="1"/>
</dbReference>
<dbReference type="InterPro" id="IPR000953">
    <property type="entry name" value="Chromo/chromo_shadow_dom"/>
</dbReference>
<feature type="region of interest" description="Disordered" evidence="13">
    <location>
        <begin position="133"/>
        <end position="152"/>
    </location>
</feature>
<dbReference type="FunFam" id="1.10.274.30:FF:000004">
    <property type="entry name" value="Putative Chromatin modification-related protein eaf3"/>
    <property type="match status" value="1"/>
</dbReference>
<evidence type="ECO:0000256" key="4">
    <source>
        <dbReference type="ARBA" id="ARBA00018505"/>
    </source>
</evidence>
<dbReference type="STRING" id="41688.A0A2N3N3M9"/>
<comment type="caution">
    <text evidence="15">The sequence shown here is derived from an EMBL/GenBank/DDBJ whole genome shotgun (WGS) entry which is preliminary data.</text>
</comment>
<dbReference type="InParanoid" id="A0A2N3N3M9"/>
<feature type="region of interest" description="Disordered" evidence="13">
    <location>
        <begin position="85"/>
        <end position="127"/>
    </location>
</feature>
<dbReference type="PIRSF" id="PIRSF038133">
    <property type="entry name" value="HAT_Nua4_EAF3/MRG15"/>
    <property type="match status" value="1"/>
</dbReference>
<keyword evidence="7" id="KW-0805">Transcription regulation</keyword>
<dbReference type="GO" id="GO:0006338">
    <property type="term" value="P:chromatin remodeling"/>
    <property type="evidence" value="ECO:0007669"/>
    <property type="project" value="UniProtKB-ARBA"/>
</dbReference>
<evidence type="ECO:0000256" key="1">
    <source>
        <dbReference type="ARBA" id="ARBA00004123"/>
    </source>
</evidence>
<sequence>MAPSKQPPQPFAKDEKVLCFHHEMLYEAKILDVSPTETGEGFQYKIHYKGWKSTWDDWVPVDRIRKYNPENVELANQLTSQMKNLTQKSTKQAKKGGKATAAAESARGSEERGGAGTTTQGGRGPRRARDYELEHAPKSQSAQLTAMQEEAFHSRPSIKLPIPDHIKAILVDDWENITKNNQLCPVPHPHPVNKIIEDYLAYEAPRREEGSALADILQETFAGLKEYFERSLPRILLYRFERVQYHEIRDMMQKAKEGEPKTVCDAYGAEHLCRLLVSLEELVAQTNMDHQSVSRLRDELFKFTTWLGKNSSKYFVSEYETPSQEYIEKTKF</sequence>
<evidence type="ECO:0000256" key="12">
    <source>
        <dbReference type="ARBA" id="ARBA00072864"/>
    </source>
</evidence>
<dbReference type="GO" id="GO:0035267">
    <property type="term" value="C:NuA4 histone acetyltransferase complex"/>
    <property type="evidence" value="ECO:0007669"/>
    <property type="project" value="TreeGrafter"/>
</dbReference>
<evidence type="ECO:0000256" key="7">
    <source>
        <dbReference type="ARBA" id="ARBA00023015"/>
    </source>
</evidence>
<evidence type="ECO:0000256" key="13">
    <source>
        <dbReference type="SAM" id="MobiDB-lite"/>
    </source>
</evidence>
<dbReference type="Pfam" id="PF05712">
    <property type="entry name" value="MRG"/>
    <property type="match status" value="1"/>
</dbReference>
<evidence type="ECO:0000256" key="6">
    <source>
        <dbReference type="ARBA" id="ARBA00022853"/>
    </source>
</evidence>
<dbReference type="GO" id="GO:0032221">
    <property type="term" value="C:Rpd3S complex"/>
    <property type="evidence" value="ECO:0007669"/>
    <property type="project" value="TreeGrafter"/>
</dbReference>
<dbReference type="InterPro" id="IPR008676">
    <property type="entry name" value="MRG"/>
</dbReference>
<evidence type="ECO:0000256" key="2">
    <source>
        <dbReference type="ARBA" id="ARBA00009093"/>
    </source>
</evidence>
<dbReference type="PANTHER" id="PTHR10880:SF15">
    <property type="entry name" value="MSL COMPLEX SUBUNIT 3"/>
    <property type="match status" value="1"/>
</dbReference>
<feature type="domain" description="Chromo" evidence="14">
    <location>
        <begin position="25"/>
        <end position="80"/>
    </location>
</feature>
<evidence type="ECO:0000256" key="8">
    <source>
        <dbReference type="ARBA" id="ARBA00023163"/>
    </source>
</evidence>
<dbReference type="AlphaFoldDB" id="A0A2N3N3M9"/>
<keyword evidence="8" id="KW-0804">Transcription</keyword>
<dbReference type="PANTHER" id="PTHR10880">
    <property type="entry name" value="MORTALITY FACTOR 4-LIKE PROTEIN"/>
    <property type="match status" value="1"/>
</dbReference>
<dbReference type="Pfam" id="PF22732">
    <property type="entry name" value="MSL3_chromo-like"/>
    <property type="match status" value="1"/>
</dbReference>
<dbReference type="EMBL" id="NLAX01000701">
    <property type="protein sequence ID" value="PKS07012.1"/>
    <property type="molecule type" value="Genomic_DNA"/>
</dbReference>
<keyword evidence="5" id="KW-0227">DNA damage</keyword>
<dbReference type="InterPro" id="IPR026541">
    <property type="entry name" value="MRG_dom"/>
</dbReference>
<accession>A0A2N3N3M9</accession>
<dbReference type="InterPro" id="IPR016197">
    <property type="entry name" value="Chromo-like_dom_sf"/>
</dbReference>
<keyword evidence="6" id="KW-0156">Chromatin regulator</keyword>
<comment type="subcellular location">
    <subcellularLocation>
        <location evidence="1">Nucleus</location>
    </subcellularLocation>
</comment>
<evidence type="ECO:0000256" key="11">
    <source>
        <dbReference type="ARBA" id="ARBA00057322"/>
    </source>
</evidence>
<dbReference type="Gene3D" id="1.10.274.30">
    <property type="entry name" value="MRG domain"/>
    <property type="match status" value="1"/>
</dbReference>
<comment type="function">
    <text evidence="11">Involved in deacetylation of histones, chromatin assembly and chromosome segregation. May act as a transcriptional oscillator, directing histone deacetylases to specific chromosomal domains. Component of the NuA4 histone acetyltransferase complex which is involved in transcriptional activation of selected genes principally by acetylation of nucleosomal histone H4 and H2A. The NuA4 complex is also involved in DNA repair.</text>
</comment>
<dbReference type="Proteomes" id="UP000233524">
    <property type="component" value="Unassembled WGS sequence"/>
</dbReference>
<proteinExistence type="inferred from homology"/>
<dbReference type="SUPFAM" id="SSF54160">
    <property type="entry name" value="Chromo domain-like"/>
    <property type="match status" value="1"/>
</dbReference>
<keyword evidence="10" id="KW-0539">Nucleus</keyword>
<keyword evidence="9" id="KW-0234">DNA repair</keyword>
<dbReference type="GO" id="GO:0006281">
    <property type="term" value="P:DNA repair"/>
    <property type="evidence" value="ECO:0007669"/>
    <property type="project" value="UniProtKB-KW"/>
</dbReference>
<dbReference type="CDD" id="cd18983">
    <property type="entry name" value="CBD_MSL3_like"/>
    <property type="match status" value="1"/>
</dbReference>
<dbReference type="VEuPathDB" id="FungiDB:jhhlp_005609"/>
<evidence type="ECO:0000256" key="9">
    <source>
        <dbReference type="ARBA" id="ARBA00023204"/>
    </source>
</evidence>
<comment type="similarity">
    <text evidence="2">Belongs to the MRG family.</text>
</comment>
<dbReference type="OrthoDB" id="124855at2759"/>